<feature type="transmembrane region" description="Helical" evidence="2">
    <location>
        <begin position="23"/>
        <end position="44"/>
    </location>
</feature>
<dbReference type="Pfam" id="PF07859">
    <property type="entry name" value="Abhydrolase_3"/>
    <property type="match status" value="1"/>
</dbReference>
<dbReference type="InterPro" id="IPR013094">
    <property type="entry name" value="AB_hydrolase_3"/>
</dbReference>
<accession>A0ABR8U3M9</accession>
<name>A0ABR8U3M9_9CELL</name>
<sequence length="351" mass="36483">MVSPSPASPASLPTVGRRRWPRVLGWVGASLGLAGIATFVAFQVSPWPSALLIRYAFDKGGHETDAKLADLVPSGVVSTTDIAYRADDPDALLDVHRPENAAGPLPTVVWTHGGGWVSGSKEQVASYAKIVASHGYTVVAVDYSIAPGATYPTPLFELNDALAYVTEHADELGVDPERIVLAGDSAGSQISAQVAAAVTSPAYAQGLGLDPAIGPDQLAAVVLHCGAYDMSLVDTSTGGASAWFLETVLWAYAGTKDFADDPRFAAASVAQHVTADFPPAFLTGGNADPLTPQGKAMAARLAEAGVEVDAIFQPDDEEPGLGHEYQFDLSTEAGQVALDRSLEFLAKHTSG</sequence>
<dbReference type="Gene3D" id="3.40.50.1820">
    <property type="entry name" value="alpha/beta hydrolase"/>
    <property type="match status" value="1"/>
</dbReference>
<gene>
    <name evidence="4" type="ORF">H9641_18170</name>
</gene>
<evidence type="ECO:0000256" key="2">
    <source>
        <dbReference type="SAM" id="Phobius"/>
    </source>
</evidence>
<evidence type="ECO:0000313" key="5">
    <source>
        <dbReference type="Proteomes" id="UP000655570"/>
    </source>
</evidence>
<proteinExistence type="predicted"/>
<dbReference type="SUPFAM" id="SSF53474">
    <property type="entry name" value="alpha/beta-Hydrolases"/>
    <property type="match status" value="1"/>
</dbReference>
<dbReference type="EMBL" id="JACSQF010000025">
    <property type="protein sequence ID" value="MBD7982625.1"/>
    <property type="molecule type" value="Genomic_DNA"/>
</dbReference>
<reference evidence="4 5" key="1">
    <citation type="submission" date="2020-08" db="EMBL/GenBank/DDBJ databases">
        <title>A Genomic Blueprint of the Chicken Gut Microbiome.</title>
        <authorList>
            <person name="Gilroy R."/>
            <person name="Ravi A."/>
            <person name="Getino M."/>
            <person name="Pursley I."/>
            <person name="Horton D.L."/>
            <person name="Alikhan N.-F."/>
            <person name="Baker D."/>
            <person name="Gharbi K."/>
            <person name="Hall N."/>
            <person name="Watson M."/>
            <person name="Adriaenssens E.M."/>
            <person name="Foster-Nyarko E."/>
            <person name="Jarju S."/>
            <person name="Secka A."/>
            <person name="Antonio M."/>
            <person name="Oren A."/>
            <person name="Chaudhuri R."/>
            <person name="La Ragione R.M."/>
            <person name="Hildebrand F."/>
            <person name="Pallen M.J."/>
        </authorList>
    </citation>
    <scope>NUCLEOTIDE SEQUENCE [LARGE SCALE GENOMIC DNA]</scope>
    <source>
        <strain evidence="4 5">Sa2CUA9</strain>
    </source>
</reference>
<keyword evidence="2" id="KW-0812">Transmembrane</keyword>
<dbReference type="PANTHER" id="PTHR48081">
    <property type="entry name" value="AB HYDROLASE SUPERFAMILY PROTEIN C4A8.06C"/>
    <property type="match status" value="1"/>
</dbReference>
<dbReference type="Proteomes" id="UP000655570">
    <property type="component" value="Unassembled WGS sequence"/>
</dbReference>
<keyword evidence="1 4" id="KW-0378">Hydrolase</keyword>
<evidence type="ECO:0000259" key="3">
    <source>
        <dbReference type="Pfam" id="PF07859"/>
    </source>
</evidence>
<keyword evidence="5" id="KW-1185">Reference proteome</keyword>
<evidence type="ECO:0000256" key="1">
    <source>
        <dbReference type="ARBA" id="ARBA00022801"/>
    </source>
</evidence>
<dbReference type="RefSeq" id="WP_191805815.1">
    <property type="nucleotide sequence ID" value="NZ_JACSQF010000025.1"/>
</dbReference>
<dbReference type="GO" id="GO:0016787">
    <property type="term" value="F:hydrolase activity"/>
    <property type="evidence" value="ECO:0007669"/>
    <property type="project" value="UniProtKB-KW"/>
</dbReference>
<evidence type="ECO:0000313" key="4">
    <source>
        <dbReference type="EMBL" id="MBD7982625.1"/>
    </source>
</evidence>
<dbReference type="InterPro" id="IPR029058">
    <property type="entry name" value="AB_hydrolase_fold"/>
</dbReference>
<keyword evidence="2" id="KW-1133">Transmembrane helix</keyword>
<keyword evidence="2" id="KW-0472">Membrane</keyword>
<organism evidence="4 5">
    <name type="scientific">Oerskovia merdavium</name>
    <dbReference type="NCBI Taxonomy" id="2762227"/>
    <lineage>
        <taxon>Bacteria</taxon>
        <taxon>Bacillati</taxon>
        <taxon>Actinomycetota</taxon>
        <taxon>Actinomycetes</taxon>
        <taxon>Micrococcales</taxon>
        <taxon>Cellulomonadaceae</taxon>
        <taxon>Oerskovia</taxon>
    </lineage>
</organism>
<feature type="domain" description="Alpha/beta hydrolase fold-3" evidence="3">
    <location>
        <begin position="108"/>
        <end position="313"/>
    </location>
</feature>
<comment type="caution">
    <text evidence="4">The sequence shown here is derived from an EMBL/GenBank/DDBJ whole genome shotgun (WGS) entry which is preliminary data.</text>
</comment>
<protein>
    <submittedName>
        <fullName evidence="4">Alpha/beta hydrolase</fullName>
    </submittedName>
</protein>
<dbReference type="InterPro" id="IPR050300">
    <property type="entry name" value="GDXG_lipolytic_enzyme"/>
</dbReference>